<protein>
    <submittedName>
        <fullName evidence="1">HAD-IIA family hydrolase</fullName>
    </submittedName>
</protein>
<dbReference type="Pfam" id="PF13242">
    <property type="entry name" value="Hydrolase_like"/>
    <property type="match status" value="1"/>
</dbReference>
<gene>
    <name evidence="1" type="ORF">J4H91_12275</name>
</gene>
<proteinExistence type="predicted"/>
<dbReference type="GO" id="GO:0016791">
    <property type="term" value="F:phosphatase activity"/>
    <property type="evidence" value="ECO:0007669"/>
    <property type="project" value="TreeGrafter"/>
</dbReference>
<reference evidence="1" key="1">
    <citation type="submission" date="2021-03" db="EMBL/GenBank/DDBJ databases">
        <title>Leucobacter chromiisoli sp. nov., isolated from chromium-containing soil of chemical plant.</title>
        <authorList>
            <person name="Xu Z."/>
        </authorList>
    </citation>
    <scope>NUCLEOTIDE SEQUENCE</scope>
    <source>
        <strain evidence="1">A2</strain>
    </source>
</reference>
<dbReference type="GO" id="GO:0005737">
    <property type="term" value="C:cytoplasm"/>
    <property type="evidence" value="ECO:0007669"/>
    <property type="project" value="TreeGrafter"/>
</dbReference>
<dbReference type="InterPro" id="IPR023214">
    <property type="entry name" value="HAD_sf"/>
</dbReference>
<keyword evidence="1" id="KW-0378">Hydrolase</keyword>
<dbReference type="SUPFAM" id="SSF56784">
    <property type="entry name" value="HAD-like"/>
    <property type="match status" value="1"/>
</dbReference>
<dbReference type="RefSeq" id="WP_208046545.1">
    <property type="nucleotide sequence ID" value="NZ_JAGDYL010000023.1"/>
</dbReference>
<organism evidence="1 2">
    <name type="scientific">Leucobacter ruminantium</name>
    <dbReference type="NCBI Taxonomy" id="1289170"/>
    <lineage>
        <taxon>Bacteria</taxon>
        <taxon>Bacillati</taxon>
        <taxon>Actinomycetota</taxon>
        <taxon>Actinomycetes</taxon>
        <taxon>Micrococcales</taxon>
        <taxon>Microbacteriaceae</taxon>
        <taxon>Leucobacter</taxon>
    </lineage>
</organism>
<dbReference type="PANTHER" id="PTHR19288:SF95">
    <property type="entry name" value="D-GLYCEROL 3-PHOSPHATE PHOSPHATASE"/>
    <property type="match status" value="1"/>
</dbReference>
<keyword evidence="2" id="KW-1185">Reference proteome</keyword>
<dbReference type="Pfam" id="PF13344">
    <property type="entry name" value="Hydrolase_6"/>
    <property type="match status" value="1"/>
</dbReference>
<name>A0A939LX61_9MICO</name>
<comment type="caution">
    <text evidence="1">The sequence shown here is derived from an EMBL/GenBank/DDBJ whole genome shotgun (WGS) entry which is preliminary data.</text>
</comment>
<evidence type="ECO:0000313" key="2">
    <source>
        <dbReference type="Proteomes" id="UP000664398"/>
    </source>
</evidence>
<dbReference type="NCBIfam" id="TIGR01460">
    <property type="entry name" value="HAD-SF-IIA"/>
    <property type="match status" value="1"/>
</dbReference>
<dbReference type="EMBL" id="JAGDYL010000023">
    <property type="protein sequence ID" value="MBO1806082.1"/>
    <property type="molecule type" value="Genomic_DNA"/>
</dbReference>
<dbReference type="Gene3D" id="3.40.50.1000">
    <property type="entry name" value="HAD superfamily/HAD-like"/>
    <property type="match status" value="2"/>
</dbReference>
<sequence>MGFFGKRGPELGPAPLEGRELVLADLDGVVYRGDGAIPGAVEALNLAAETRRVAYLTNNASRTDQTVAEHLQRLGLRTTAGDVVTSPQAAVALLADTVPAGSLVLVVGGDGLVDELEKGGFRVTRSAEDDPAAVVQGFAPHVGWEHLAEACYALAEQPGREPLPWIATNTDWTIPRARGIAPGNGTLVSAVHTAVQRLPVFAGKPETPIYEAAFARFGTRKALMVGDRLDTDIKGARAAEIPSLQVLTGVDRPKQLVAASQDMRPDYIVASLSEMHDPYPVTETLRDGTARVGSAKVRMNGHVVEVVSEGDSPLNLLRAGCAAIWASGLAIYGLKVPEILYEDHWRP</sequence>
<dbReference type="InterPro" id="IPR006357">
    <property type="entry name" value="HAD-SF_hydro_IIA"/>
</dbReference>
<dbReference type="Proteomes" id="UP000664398">
    <property type="component" value="Unassembled WGS sequence"/>
</dbReference>
<dbReference type="InterPro" id="IPR036412">
    <property type="entry name" value="HAD-like_sf"/>
</dbReference>
<dbReference type="AlphaFoldDB" id="A0A939LX61"/>
<dbReference type="PANTHER" id="PTHR19288">
    <property type="entry name" value="4-NITROPHENYLPHOSPHATASE-RELATED"/>
    <property type="match status" value="1"/>
</dbReference>
<evidence type="ECO:0000313" key="1">
    <source>
        <dbReference type="EMBL" id="MBO1806082.1"/>
    </source>
</evidence>
<accession>A0A939LX61</accession>